<dbReference type="EMBL" id="BRXS01000001">
    <property type="protein sequence ID" value="GLC23529.1"/>
    <property type="molecule type" value="Genomic_DNA"/>
</dbReference>
<evidence type="ECO:0000313" key="1">
    <source>
        <dbReference type="EMBL" id="GLC23529.1"/>
    </source>
</evidence>
<sequence>MTPRAFLTAEWRHLVMLSWEVAPEVLRPRVPAGTTLDLWHGRALVSVVGFRFLRTRVLGLPIPGHRDFDEVNLRFYVRREMPDGEVRRGVTFVRELVPRAAIALVARLAYAEPYRAVPMRSTVPAGEMTDDPGRIVYAWRPARGAPWERVAATAVGAPRVPGPDDEARFVTEHYWGYTPQRDGGTVEYRVEHPAWRVWDVAAPELVADVARLYGAGFVSALAGPPSSAFVADGSPVTVYRPRRVDARARLQTPRHP</sequence>
<dbReference type="AlphaFoldDB" id="A0AA37PZG2"/>
<dbReference type="Proteomes" id="UP001161325">
    <property type="component" value="Unassembled WGS sequence"/>
</dbReference>
<evidence type="ECO:0000313" key="2">
    <source>
        <dbReference type="Proteomes" id="UP001161325"/>
    </source>
</evidence>
<reference evidence="1" key="1">
    <citation type="submission" date="2022-08" db="EMBL/GenBank/DDBJ databases">
        <title>Draft genome sequencing of Roseisolibacter agri AW1220.</title>
        <authorList>
            <person name="Tobiishi Y."/>
            <person name="Tonouchi A."/>
        </authorList>
    </citation>
    <scope>NUCLEOTIDE SEQUENCE</scope>
    <source>
        <strain evidence="1">AW1220</strain>
    </source>
</reference>
<protein>
    <recommendedName>
        <fullName evidence="3">DUF2071 domain-containing protein</fullName>
    </recommendedName>
</protein>
<dbReference type="PANTHER" id="PTHR39186">
    <property type="entry name" value="DUF2071 FAMILY PROTEIN"/>
    <property type="match status" value="1"/>
</dbReference>
<organism evidence="1 2">
    <name type="scientific">Roseisolibacter agri</name>
    <dbReference type="NCBI Taxonomy" id="2014610"/>
    <lineage>
        <taxon>Bacteria</taxon>
        <taxon>Pseudomonadati</taxon>
        <taxon>Gemmatimonadota</taxon>
        <taxon>Gemmatimonadia</taxon>
        <taxon>Gemmatimonadales</taxon>
        <taxon>Gemmatimonadaceae</taxon>
        <taxon>Roseisolibacter</taxon>
    </lineage>
</organism>
<name>A0AA37PZG2_9BACT</name>
<dbReference type="Pfam" id="PF09844">
    <property type="entry name" value="DUF2071"/>
    <property type="match status" value="1"/>
</dbReference>
<evidence type="ECO:0008006" key="3">
    <source>
        <dbReference type="Google" id="ProtNLM"/>
    </source>
</evidence>
<dbReference type="PANTHER" id="PTHR39186:SF1">
    <property type="entry name" value="DUF2071 DOMAIN-CONTAINING PROTEIN"/>
    <property type="match status" value="1"/>
</dbReference>
<keyword evidence="2" id="KW-1185">Reference proteome</keyword>
<comment type="caution">
    <text evidence="1">The sequence shown here is derived from an EMBL/GenBank/DDBJ whole genome shotgun (WGS) entry which is preliminary data.</text>
</comment>
<dbReference type="InterPro" id="IPR018644">
    <property type="entry name" value="DUF2071"/>
</dbReference>
<accession>A0AA37PZG2</accession>
<dbReference type="RefSeq" id="WP_284347965.1">
    <property type="nucleotide sequence ID" value="NZ_BRXS01000001.1"/>
</dbReference>
<gene>
    <name evidence="1" type="ORF">rosag_00420</name>
</gene>
<proteinExistence type="predicted"/>